<organism evidence="2 3">
    <name type="scientific">Hydra vulgaris</name>
    <name type="common">Hydra</name>
    <name type="synonym">Hydra attenuata</name>
    <dbReference type="NCBI Taxonomy" id="6087"/>
    <lineage>
        <taxon>Eukaryota</taxon>
        <taxon>Metazoa</taxon>
        <taxon>Cnidaria</taxon>
        <taxon>Hydrozoa</taxon>
        <taxon>Hydroidolina</taxon>
        <taxon>Anthoathecata</taxon>
        <taxon>Aplanulata</taxon>
        <taxon>Hydridae</taxon>
        <taxon>Hydra</taxon>
    </lineage>
</organism>
<dbReference type="PANTHER" id="PTHR46606">
    <property type="entry name" value="SHOOTIN-1"/>
    <property type="match status" value="1"/>
</dbReference>
<feature type="coiled-coil region" evidence="1">
    <location>
        <begin position="63"/>
        <end position="153"/>
    </location>
</feature>
<protein>
    <submittedName>
        <fullName evidence="3">Shootin-1 isoform X2</fullName>
    </submittedName>
</protein>
<evidence type="ECO:0000313" key="3">
    <source>
        <dbReference type="RefSeq" id="XP_065648788.1"/>
    </source>
</evidence>
<evidence type="ECO:0000256" key="1">
    <source>
        <dbReference type="SAM" id="Coils"/>
    </source>
</evidence>
<dbReference type="Proteomes" id="UP001652625">
    <property type="component" value="Chromosome 03"/>
</dbReference>
<proteinExistence type="predicted"/>
<reference evidence="3" key="1">
    <citation type="submission" date="2025-08" db="UniProtKB">
        <authorList>
            <consortium name="RefSeq"/>
        </authorList>
    </citation>
    <scope>IDENTIFICATION</scope>
</reference>
<gene>
    <name evidence="3" type="primary">LOC100205434</name>
</gene>
<feature type="coiled-coil region" evidence="1">
    <location>
        <begin position="229"/>
        <end position="304"/>
    </location>
</feature>
<keyword evidence="1" id="KW-0175">Coiled coil</keyword>
<evidence type="ECO:0000313" key="2">
    <source>
        <dbReference type="Proteomes" id="UP001652625"/>
    </source>
</evidence>
<dbReference type="SUPFAM" id="SSF57997">
    <property type="entry name" value="Tropomyosin"/>
    <property type="match status" value="1"/>
</dbReference>
<keyword evidence="2" id="KW-1185">Reference proteome</keyword>
<dbReference type="PANTHER" id="PTHR46606:SF5">
    <property type="entry name" value="SHOOTIN-1"/>
    <property type="match status" value="1"/>
</dbReference>
<dbReference type="InterPro" id="IPR024849">
    <property type="entry name" value="Shootin-1"/>
</dbReference>
<dbReference type="GeneID" id="100205434"/>
<dbReference type="RefSeq" id="XP_065648788.1">
    <property type="nucleotide sequence ID" value="XM_065792716.1"/>
</dbReference>
<sequence>MNEEKQLEALKRLSARAILEFDDVNAKYAEYYEKFCKEEEKFKKLDSQFKQLKQVSLLAVSEYDSLQKQYAAENKYRAEIEEKLRKVTEENLELQKEKSSGFCINTMTDTNFNGSKGDLDVLRSLKDAVNDELRKVKKELALTKEELAHERNNHKITQSTLNANIQEINQLKRVSAMALDEFSVLKLKFDIEKNCREKAEEYAIESLYRTKTESRKSRAMMASTKDNRIEKFMQEIDDLTASAENERKEFNNQIKELQNELASFKNTSELKVLQDKVSLLMDELDLTQKQLEEAKTRALNAEREVSTLFGRISSLEKKLEGTSQIQFLPPPPPPPPPPIAAPIIRKLFFKVGKKKKTKDVEVDENEEARRKAMEDMVDRIKKGVKLRSVASPLKANNQDENVSAMGELAGLLTNMRSTQPNQKEKADATEKQPEFATVKLRKASGFQSSTSVEESVSELKKILQRQKTFAEGFDAEIEEGSSNILNNVEVKDSNSQEEIESFIKQTDSLVKSSSVQSNPSFKSELENVCCPESEEAKVIYESVKL</sequence>
<name>A0ABM4BID4_HYDVU</name>
<accession>A0ABM4BID4</accession>
<dbReference type="Gene3D" id="1.20.5.170">
    <property type="match status" value="1"/>
</dbReference>